<evidence type="ECO:0000313" key="1">
    <source>
        <dbReference type="EMBL" id="MEA5429232.1"/>
    </source>
</evidence>
<evidence type="ECO:0000313" key="2">
    <source>
        <dbReference type="Proteomes" id="UP001302222"/>
    </source>
</evidence>
<name>A0ABU5SPQ6_9BACT</name>
<protein>
    <submittedName>
        <fullName evidence="1">Uncharacterized protein</fullName>
    </submittedName>
</protein>
<accession>A0ABU5SPQ6</accession>
<reference evidence="1 2" key="1">
    <citation type="submission" date="2023-12" db="EMBL/GenBank/DDBJ databases">
        <title>Novel species of the genus Arcicella isolated from rivers.</title>
        <authorList>
            <person name="Lu H."/>
        </authorList>
    </citation>
    <scope>NUCLEOTIDE SEQUENCE [LARGE SCALE GENOMIC DNA]</scope>
    <source>
        <strain evidence="1 2">DC25W</strain>
    </source>
</reference>
<comment type="caution">
    <text evidence="1">The sequence shown here is derived from an EMBL/GenBank/DDBJ whole genome shotgun (WGS) entry which is preliminary data.</text>
</comment>
<dbReference type="RefSeq" id="WP_323689356.1">
    <property type="nucleotide sequence ID" value="NZ_JAYGIM010000019.1"/>
</dbReference>
<keyword evidence="2" id="KW-1185">Reference proteome</keyword>
<dbReference type="Proteomes" id="UP001302222">
    <property type="component" value="Unassembled WGS sequence"/>
</dbReference>
<dbReference type="EMBL" id="JAYGIM010000019">
    <property type="protein sequence ID" value="MEA5429232.1"/>
    <property type="molecule type" value="Genomic_DNA"/>
</dbReference>
<proteinExistence type="predicted"/>
<gene>
    <name evidence="1" type="ORF">VB798_21755</name>
</gene>
<organism evidence="1 2">
    <name type="scientific">Arcicella lustrica</name>
    <dbReference type="NCBI Taxonomy" id="2984196"/>
    <lineage>
        <taxon>Bacteria</taxon>
        <taxon>Pseudomonadati</taxon>
        <taxon>Bacteroidota</taxon>
        <taxon>Cytophagia</taxon>
        <taxon>Cytophagales</taxon>
        <taxon>Flectobacillaceae</taxon>
        <taxon>Arcicella</taxon>
    </lineage>
</organism>
<sequence length="225" mass="25840">MFGLFKKTSWKIEGKALDFFRIVFSQLPVDFQFLADGLDNGLYRRFYVNHSMKEHFYFIGFDPSQFDKSMIKGKHFELGNILIKQAGQAFPLNITVHEGLWIGFEFEKNILDFNNFQVDLSSFKKDKSKFAADTKIEKLVSGLTCEQLDLTNLGEFDIDGKTFYQIKDLEDGNHIAIDNKGQVFGLIHDPYKIELINKSVRQFVGDVNGGLFDFDKYLNGKNGNA</sequence>